<keyword evidence="7" id="KW-1185">Reference proteome</keyword>
<feature type="domain" description="NB-ARC" evidence="4">
    <location>
        <begin position="10"/>
        <end position="96"/>
    </location>
</feature>
<evidence type="ECO:0000259" key="4">
    <source>
        <dbReference type="Pfam" id="PF00931"/>
    </source>
</evidence>
<dbReference type="SUPFAM" id="SSF52540">
    <property type="entry name" value="P-loop containing nucleoside triphosphate hydrolases"/>
    <property type="match status" value="1"/>
</dbReference>
<feature type="region of interest" description="Disordered" evidence="3">
    <location>
        <begin position="459"/>
        <end position="478"/>
    </location>
</feature>
<organism evidence="6 7">
    <name type="scientific">Carnegiea gigantea</name>
    <dbReference type="NCBI Taxonomy" id="171969"/>
    <lineage>
        <taxon>Eukaryota</taxon>
        <taxon>Viridiplantae</taxon>
        <taxon>Streptophyta</taxon>
        <taxon>Embryophyta</taxon>
        <taxon>Tracheophyta</taxon>
        <taxon>Spermatophyta</taxon>
        <taxon>Magnoliopsida</taxon>
        <taxon>eudicotyledons</taxon>
        <taxon>Gunneridae</taxon>
        <taxon>Pentapetalae</taxon>
        <taxon>Caryophyllales</taxon>
        <taxon>Cactineae</taxon>
        <taxon>Cactaceae</taxon>
        <taxon>Cactoideae</taxon>
        <taxon>Echinocereeae</taxon>
        <taxon>Carnegiea</taxon>
    </lineage>
</organism>
<proteinExistence type="predicted"/>
<dbReference type="GO" id="GO:0043531">
    <property type="term" value="F:ADP binding"/>
    <property type="evidence" value="ECO:0007669"/>
    <property type="project" value="InterPro"/>
</dbReference>
<feature type="compositionally biased region" description="Low complexity" evidence="3">
    <location>
        <begin position="467"/>
        <end position="478"/>
    </location>
</feature>
<dbReference type="PANTHER" id="PTHR36766:SF70">
    <property type="entry name" value="DISEASE RESISTANCE PROTEIN RGA4"/>
    <property type="match status" value="1"/>
</dbReference>
<dbReference type="InterPro" id="IPR032675">
    <property type="entry name" value="LRR_dom_sf"/>
</dbReference>
<keyword evidence="1" id="KW-0677">Repeat</keyword>
<accession>A0A9Q1Q444</accession>
<evidence type="ECO:0000256" key="3">
    <source>
        <dbReference type="SAM" id="MobiDB-lite"/>
    </source>
</evidence>
<dbReference type="Gene3D" id="1.10.8.430">
    <property type="entry name" value="Helical domain of apoptotic protease-activating factors"/>
    <property type="match status" value="1"/>
</dbReference>
<evidence type="ECO:0008006" key="8">
    <source>
        <dbReference type="Google" id="ProtNLM"/>
    </source>
</evidence>
<dbReference type="InterPro" id="IPR055414">
    <property type="entry name" value="LRR_R13L4/SHOC2-like"/>
</dbReference>
<dbReference type="InterPro" id="IPR027417">
    <property type="entry name" value="P-loop_NTPase"/>
</dbReference>
<dbReference type="PANTHER" id="PTHR36766">
    <property type="entry name" value="PLANT BROAD-SPECTRUM MILDEW RESISTANCE PROTEIN RPW8"/>
    <property type="match status" value="1"/>
</dbReference>
<protein>
    <recommendedName>
        <fullName evidence="8">NB-ARC domain-containing protein</fullName>
    </recommendedName>
</protein>
<dbReference type="GO" id="GO:0006952">
    <property type="term" value="P:defense response"/>
    <property type="evidence" value="ECO:0007669"/>
    <property type="project" value="UniProtKB-KW"/>
</dbReference>
<dbReference type="InterPro" id="IPR002182">
    <property type="entry name" value="NB-ARC"/>
</dbReference>
<evidence type="ECO:0000256" key="2">
    <source>
        <dbReference type="ARBA" id="ARBA00022821"/>
    </source>
</evidence>
<dbReference type="OrthoDB" id="1112588at2759"/>
<dbReference type="InterPro" id="IPR042197">
    <property type="entry name" value="Apaf_helical"/>
</dbReference>
<feature type="domain" description="Disease resistance R13L4/SHOC-2-like LRR" evidence="5">
    <location>
        <begin position="211"/>
        <end position="441"/>
    </location>
</feature>
<sequence>MSCQGLNLQQLQERVRETLKKEYLLVLDDVWTESHDEWLNLAKYLIESGVGQSWIVVTTRSKATAIAVDSNITYELEGLPKKDSWHLFSSMAREEQANRIDFLDISRDTVKGCGNVPLALRIAGSLLRGQDKTKWESFRQFRLTNITQGMNKVMSMLMFSYHHLPPTLKESFITRTKTCTHLQDKNYCQGLDTEVPFPVSTFVAKWKNLRALDLSRLVEIGELLHLRYLDLSMNENLGMLPESISSLVNLQTLNLRQCEGLKELPNGMTKLVKLRFLDIRYVCLSYMPPDMGNLTCLRWLPWLVVKNSSKKQRISELEDLKSLNLKGHLTIEITNDYEYVKENHKAGGYLSTKGLLNDIEIYCGEEMIVRHQEDLLEHLLPHSNLKRLLFSGYNGVRIPSWARKDSLTAFLPNLVTIELYSCNGLRELPWLGELSYLETLIQNGLDDLECIEDTRDHNSRSRYEEATSSSVTMGGSNSSRARETESLFFPSLKVLQLCYLPKLTRWRRQSVSRHGSRPRVRPCLSLSFPCLSELTIEDCPELGSIPPCPLVEELIMIRFNERLQLITKERQGEVGRSARESGNARTLEVEAQIVDNVSYFKAKAMGTVQCLIEKLRFIPLYSLVERLITINRRLRIITKEQRGEMGRSAGQSGSSMHPQIKILTTDNVSCFKSFPMEAFQNLTDLTISDDILLESLSEVQELFYSCSSSLQSLSIISCENLISLRGVFQIGMPWKLLQKSLRYLEQVHKHISELPDGMRFSTALQSLRLDLPCLEASPEWIGSLSSLEILELPSAEKLKSLPDTMQNLTSLRQLGITCCSQDLEERYQEPHGEDWLKIQRIPQIRITTDWY</sequence>
<gene>
    <name evidence="6" type="ORF">Cgig2_003796</name>
</gene>
<evidence type="ECO:0000259" key="5">
    <source>
        <dbReference type="Pfam" id="PF23598"/>
    </source>
</evidence>
<dbReference type="Pfam" id="PF00931">
    <property type="entry name" value="NB-ARC"/>
    <property type="match status" value="1"/>
</dbReference>
<name>A0A9Q1Q444_9CARY</name>
<dbReference type="SUPFAM" id="SSF52058">
    <property type="entry name" value="L domain-like"/>
    <property type="match status" value="2"/>
</dbReference>
<dbReference type="AlphaFoldDB" id="A0A9Q1Q444"/>
<dbReference type="Gene3D" id="3.80.10.10">
    <property type="entry name" value="Ribonuclease Inhibitor"/>
    <property type="match status" value="3"/>
</dbReference>
<dbReference type="PRINTS" id="PR00364">
    <property type="entry name" value="DISEASERSIST"/>
</dbReference>
<comment type="caution">
    <text evidence="6">The sequence shown here is derived from an EMBL/GenBank/DDBJ whole genome shotgun (WGS) entry which is preliminary data.</text>
</comment>
<dbReference type="Gene3D" id="3.40.50.300">
    <property type="entry name" value="P-loop containing nucleotide triphosphate hydrolases"/>
    <property type="match status" value="1"/>
</dbReference>
<evidence type="ECO:0000313" key="7">
    <source>
        <dbReference type="Proteomes" id="UP001153076"/>
    </source>
</evidence>
<dbReference type="Proteomes" id="UP001153076">
    <property type="component" value="Unassembled WGS sequence"/>
</dbReference>
<dbReference type="EMBL" id="JAKOGI010000997">
    <property type="protein sequence ID" value="KAJ8428548.1"/>
    <property type="molecule type" value="Genomic_DNA"/>
</dbReference>
<dbReference type="Pfam" id="PF23598">
    <property type="entry name" value="LRR_14"/>
    <property type="match status" value="1"/>
</dbReference>
<keyword evidence="2" id="KW-0611">Plant defense</keyword>
<evidence type="ECO:0000313" key="6">
    <source>
        <dbReference type="EMBL" id="KAJ8428548.1"/>
    </source>
</evidence>
<reference evidence="6" key="1">
    <citation type="submission" date="2022-04" db="EMBL/GenBank/DDBJ databases">
        <title>Carnegiea gigantea Genome sequencing and assembly v2.</title>
        <authorList>
            <person name="Copetti D."/>
            <person name="Sanderson M.J."/>
            <person name="Burquez A."/>
            <person name="Wojciechowski M.F."/>
        </authorList>
    </citation>
    <scope>NUCLEOTIDE SEQUENCE</scope>
    <source>
        <strain evidence="6">SGP5-SGP5p</strain>
        <tissue evidence="6">Aerial part</tissue>
    </source>
</reference>
<evidence type="ECO:0000256" key="1">
    <source>
        <dbReference type="ARBA" id="ARBA00022737"/>
    </source>
</evidence>